<organism evidence="2 3">
    <name type="scientific">Nephila pilipes</name>
    <name type="common">Giant wood spider</name>
    <name type="synonym">Nephila maculata</name>
    <dbReference type="NCBI Taxonomy" id="299642"/>
    <lineage>
        <taxon>Eukaryota</taxon>
        <taxon>Metazoa</taxon>
        <taxon>Ecdysozoa</taxon>
        <taxon>Arthropoda</taxon>
        <taxon>Chelicerata</taxon>
        <taxon>Arachnida</taxon>
        <taxon>Araneae</taxon>
        <taxon>Araneomorphae</taxon>
        <taxon>Entelegynae</taxon>
        <taxon>Araneoidea</taxon>
        <taxon>Nephilidae</taxon>
        <taxon>Nephila</taxon>
    </lineage>
</organism>
<dbReference type="Proteomes" id="UP000887013">
    <property type="component" value="Unassembled WGS sequence"/>
</dbReference>
<reference evidence="2" key="1">
    <citation type="submission" date="2020-08" db="EMBL/GenBank/DDBJ databases">
        <title>Multicomponent nature underlies the extraordinary mechanical properties of spider dragline silk.</title>
        <authorList>
            <person name="Kono N."/>
            <person name="Nakamura H."/>
            <person name="Mori M."/>
            <person name="Yoshida Y."/>
            <person name="Ohtoshi R."/>
            <person name="Malay A.D."/>
            <person name="Moran D.A.P."/>
            <person name="Tomita M."/>
            <person name="Numata K."/>
            <person name="Arakawa K."/>
        </authorList>
    </citation>
    <scope>NUCLEOTIDE SEQUENCE</scope>
</reference>
<comment type="caution">
    <text evidence="2">The sequence shown here is derived from an EMBL/GenBank/DDBJ whole genome shotgun (WGS) entry which is preliminary data.</text>
</comment>
<evidence type="ECO:0000256" key="1">
    <source>
        <dbReference type="SAM" id="MobiDB-lite"/>
    </source>
</evidence>
<dbReference type="AlphaFoldDB" id="A0A8X6JIR6"/>
<keyword evidence="3" id="KW-1185">Reference proteome</keyword>
<evidence type="ECO:0000313" key="2">
    <source>
        <dbReference type="EMBL" id="GFS34284.1"/>
    </source>
</evidence>
<gene>
    <name evidence="2" type="ORF">NPIL_442561</name>
</gene>
<feature type="region of interest" description="Disordered" evidence="1">
    <location>
        <begin position="57"/>
        <end position="96"/>
    </location>
</feature>
<dbReference type="EMBL" id="BMAW01088365">
    <property type="protein sequence ID" value="GFS34284.1"/>
    <property type="molecule type" value="Genomic_DNA"/>
</dbReference>
<name>A0A8X6JIR6_NEPPI</name>
<protein>
    <submittedName>
        <fullName evidence="2">Uncharacterized protein</fullName>
    </submittedName>
</protein>
<sequence>MVLKFVKYSLLPCLDNMSRNWDQNNISMTFLELSKSPSHLVSGSRAALGKSYPVQLRCSSKGSSASKKEAAGVKRLGNARKCQPSRQSRTSHCCAN</sequence>
<evidence type="ECO:0000313" key="3">
    <source>
        <dbReference type="Proteomes" id="UP000887013"/>
    </source>
</evidence>
<feature type="compositionally biased region" description="Polar residues" evidence="1">
    <location>
        <begin position="84"/>
        <end position="96"/>
    </location>
</feature>
<accession>A0A8X6JIR6</accession>
<proteinExistence type="predicted"/>